<dbReference type="Pfam" id="PF00072">
    <property type="entry name" value="Response_reg"/>
    <property type="match status" value="1"/>
</dbReference>
<dbReference type="RefSeq" id="WP_377197279.1">
    <property type="nucleotide sequence ID" value="NZ_JBHUHF010000001.1"/>
</dbReference>
<gene>
    <name evidence="8" type="ORF">ACFSL2_07660</name>
</gene>
<evidence type="ECO:0000259" key="6">
    <source>
        <dbReference type="PROSITE" id="PS50043"/>
    </source>
</evidence>
<dbReference type="InterPro" id="IPR001789">
    <property type="entry name" value="Sig_transdc_resp-reg_receiver"/>
</dbReference>
<feature type="domain" description="HTH luxR-type" evidence="6">
    <location>
        <begin position="147"/>
        <end position="212"/>
    </location>
</feature>
<dbReference type="PROSITE" id="PS50043">
    <property type="entry name" value="HTH_LUXR_2"/>
    <property type="match status" value="1"/>
</dbReference>
<reference evidence="9" key="1">
    <citation type="journal article" date="2019" name="Int. J. Syst. Evol. Microbiol.">
        <title>The Global Catalogue of Microorganisms (GCM) 10K type strain sequencing project: providing services to taxonomists for standard genome sequencing and annotation.</title>
        <authorList>
            <consortium name="The Broad Institute Genomics Platform"/>
            <consortium name="The Broad Institute Genome Sequencing Center for Infectious Disease"/>
            <person name="Wu L."/>
            <person name="Ma J."/>
        </authorList>
    </citation>
    <scope>NUCLEOTIDE SEQUENCE [LARGE SCALE GENOMIC DNA]</scope>
    <source>
        <strain evidence="9">CCM 7043</strain>
    </source>
</reference>
<proteinExistence type="predicted"/>
<evidence type="ECO:0000259" key="7">
    <source>
        <dbReference type="PROSITE" id="PS50110"/>
    </source>
</evidence>
<keyword evidence="3" id="KW-0238">DNA-binding</keyword>
<dbReference type="PANTHER" id="PTHR43214">
    <property type="entry name" value="TWO-COMPONENT RESPONSE REGULATOR"/>
    <property type="match status" value="1"/>
</dbReference>
<comment type="caution">
    <text evidence="8">The sequence shown here is derived from an EMBL/GenBank/DDBJ whole genome shotgun (WGS) entry which is preliminary data.</text>
</comment>
<dbReference type="SMART" id="SM00448">
    <property type="entry name" value="REC"/>
    <property type="match status" value="1"/>
</dbReference>
<evidence type="ECO:0000256" key="3">
    <source>
        <dbReference type="ARBA" id="ARBA00023125"/>
    </source>
</evidence>
<organism evidence="8 9">
    <name type="scientific">Promicromonospora aerolata</name>
    <dbReference type="NCBI Taxonomy" id="195749"/>
    <lineage>
        <taxon>Bacteria</taxon>
        <taxon>Bacillati</taxon>
        <taxon>Actinomycetota</taxon>
        <taxon>Actinomycetes</taxon>
        <taxon>Micrococcales</taxon>
        <taxon>Promicromonosporaceae</taxon>
        <taxon>Promicromonospora</taxon>
    </lineage>
</organism>
<feature type="domain" description="Response regulatory" evidence="7">
    <location>
        <begin position="3"/>
        <end position="119"/>
    </location>
</feature>
<dbReference type="PANTHER" id="PTHR43214:SF24">
    <property type="entry name" value="TRANSCRIPTIONAL REGULATORY PROTEIN NARL-RELATED"/>
    <property type="match status" value="1"/>
</dbReference>
<protein>
    <submittedName>
        <fullName evidence="8">Response regulator</fullName>
    </submittedName>
</protein>
<name>A0ABW4V3I8_9MICO</name>
<evidence type="ECO:0000256" key="1">
    <source>
        <dbReference type="ARBA" id="ARBA00022553"/>
    </source>
</evidence>
<dbReference type="SMART" id="SM00421">
    <property type="entry name" value="HTH_LUXR"/>
    <property type="match status" value="1"/>
</dbReference>
<dbReference type="SUPFAM" id="SSF46894">
    <property type="entry name" value="C-terminal effector domain of the bipartite response regulators"/>
    <property type="match status" value="1"/>
</dbReference>
<evidence type="ECO:0000313" key="8">
    <source>
        <dbReference type="EMBL" id="MFD2025381.1"/>
    </source>
</evidence>
<dbReference type="Gene3D" id="3.40.50.2300">
    <property type="match status" value="1"/>
</dbReference>
<keyword evidence="4" id="KW-0804">Transcription</keyword>
<evidence type="ECO:0000313" key="9">
    <source>
        <dbReference type="Proteomes" id="UP001597338"/>
    </source>
</evidence>
<dbReference type="EMBL" id="JBHUHF010000001">
    <property type="protein sequence ID" value="MFD2025381.1"/>
    <property type="molecule type" value="Genomic_DNA"/>
</dbReference>
<keyword evidence="9" id="KW-1185">Reference proteome</keyword>
<accession>A0ABW4V3I8</accession>
<dbReference type="InterPro" id="IPR016032">
    <property type="entry name" value="Sig_transdc_resp-reg_C-effctor"/>
</dbReference>
<dbReference type="InterPro" id="IPR000792">
    <property type="entry name" value="Tscrpt_reg_LuxR_C"/>
</dbReference>
<evidence type="ECO:0000256" key="5">
    <source>
        <dbReference type="PROSITE-ProRule" id="PRU00169"/>
    </source>
</evidence>
<dbReference type="CDD" id="cd17535">
    <property type="entry name" value="REC_NarL-like"/>
    <property type="match status" value="1"/>
</dbReference>
<evidence type="ECO:0000256" key="2">
    <source>
        <dbReference type="ARBA" id="ARBA00023015"/>
    </source>
</evidence>
<dbReference type="Proteomes" id="UP001597338">
    <property type="component" value="Unassembled WGS sequence"/>
</dbReference>
<dbReference type="InterPro" id="IPR011006">
    <property type="entry name" value="CheY-like_superfamily"/>
</dbReference>
<dbReference type="InterPro" id="IPR039420">
    <property type="entry name" value="WalR-like"/>
</dbReference>
<feature type="modified residue" description="4-aspartylphosphate" evidence="5">
    <location>
        <position position="54"/>
    </location>
</feature>
<dbReference type="SUPFAM" id="SSF52172">
    <property type="entry name" value="CheY-like"/>
    <property type="match status" value="1"/>
</dbReference>
<dbReference type="PROSITE" id="PS50110">
    <property type="entry name" value="RESPONSE_REGULATORY"/>
    <property type="match status" value="1"/>
</dbReference>
<keyword evidence="1 5" id="KW-0597">Phosphoprotein</keyword>
<dbReference type="InterPro" id="IPR058245">
    <property type="entry name" value="NreC/VraR/RcsB-like_REC"/>
</dbReference>
<dbReference type="CDD" id="cd06170">
    <property type="entry name" value="LuxR_C_like"/>
    <property type="match status" value="1"/>
</dbReference>
<evidence type="ECO:0000256" key="4">
    <source>
        <dbReference type="ARBA" id="ARBA00023163"/>
    </source>
</evidence>
<keyword evidence="2" id="KW-0805">Transcription regulation</keyword>
<dbReference type="Pfam" id="PF00196">
    <property type="entry name" value="GerE"/>
    <property type="match status" value="1"/>
</dbReference>
<dbReference type="PRINTS" id="PR00038">
    <property type="entry name" value="HTHLUXR"/>
</dbReference>
<sequence length="218" mass="23070">MIRVLVVDDQDLVRAGAVASVGAQPDMEVVGEAATGVEAVHEALLHVPDVVLMDIRMPQVDGIDATRQILGRHPGTRVLALTTFDIDEYVFAALRAGASGFLLKDSSVDELAAAIRVVHRGDSVLSPSTTSRLVELMLPAVPDPGRRAAAEAALTDREVQIVRLVAQGLSNAEIGGEVFLAEATVKTHVGRVLTKLGLRDRVQVVIWAYQNGLVGTAG</sequence>
<dbReference type="PROSITE" id="PS00622">
    <property type="entry name" value="HTH_LUXR_1"/>
    <property type="match status" value="1"/>
</dbReference>